<dbReference type="InterPro" id="IPR010658">
    <property type="entry name" value="Nodulin-like"/>
</dbReference>
<evidence type="ECO:0000256" key="4">
    <source>
        <dbReference type="ARBA" id="ARBA00023136"/>
    </source>
</evidence>
<keyword evidence="4 6" id="KW-0472">Membrane</keyword>
<dbReference type="Gene3D" id="1.20.1250.20">
    <property type="entry name" value="MFS general substrate transporter like domains"/>
    <property type="match status" value="1"/>
</dbReference>
<feature type="transmembrane region" description="Helical" evidence="6">
    <location>
        <begin position="109"/>
        <end position="132"/>
    </location>
</feature>
<evidence type="ECO:0000256" key="6">
    <source>
        <dbReference type="SAM" id="Phobius"/>
    </source>
</evidence>
<feature type="transmembrane region" description="Helical" evidence="6">
    <location>
        <begin position="420"/>
        <end position="443"/>
    </location>
</feature>
<feature type="transmembrane region" description="Helical" evidence="6">
    <location>
        <begin position="502"/>
        <end position="521"/>
    </location>
</feature>
<organism evidence="8 9">
    <name type="scientific">Talaromyces islandicus</name>
    <name type="common">Penicillium islandicum</name>
    <dbReference type="NCBI Taxonomy" id="28573"/>
    <lineage>
        <taxon>Eukaryota</taxon>
        <taxon>Fungi</taxon>
        <taxon>Dikarya</taxon>
        <taxon>Ascomycota</taxon>
        <taxon>Pezizomycotina</taxon>
        <taxon>Eurotiomycetes</taxon>
        <taxon>Eurotiomycetidae</taxon>
        <taxon>Eurotiales</taxon>
        <taxon>Trichocomaceae</taxon>
        <taxon>Talaromyces</taxon>
        <taxon>Talaromyces sect. Islandici</taxon>
    </lineage>
</organism>
<feature type="transmembrane region" description="Helical" evidence="6">
    <location>
        <begin position="315"/>
        <end position="336"/>
    </location>
</feature>
<evidence type="ECO:0000256" key="1">
    <source>
        <dbReference type="ARBA" id="ARBA00004141"/>
    </source>
</evidence>
<gene>
    <name evidence="8" type="ORF">PISL3812_01288</name>
</gene>
<feature type="transmembrane region" description="Helical" evidence="6">
    <location>
        <begin position="171"/>
        <end position="191"/>
    </location>
</feature>
<dbReference type="PANTHER" id="PTHR21576">
    <property type="entry name" value="UNCHARACTERIZED NODULIN-LIKE PROTEIN"/>
    <property type="match status" value="1"/>
</dbReference>
<dbReference type="Proteomes" id="UP000054383">
    <property type="component" value="Unassembled WGS sequence"/>
</dbReference>
<feature type="region of interest" description="Disordered" evidence="5">
    <location>
        <begin position="202"/>
        <end position="251"/>
    </location>
</feature>
<protein>
    <submittedName>
        <fullName evidence="8">Putative membrane protein YMR155W</fullName>
    </submittedName>
</protein>
<dbReference type="STRING" id="28573.A0A0U1LMB7"/>
<dbReference type="OMA" id="PDGLGCY"/>
<feature type="transmembrane region" description="Helical" evidence="6">
    <location>
        <begin position="47"/>
        <end position="70"/>
    </location>
</feature>
<evidence type="ECO:0000313" key="9">
    <source>
        <dbReference type="Proteomes" id="UP000054383"/>
    </source>
</evidence>
<feature type="transmembrane region" description="Helical" evidence="6">
    <location>
        <begin position="144"/>
        <end position="165"/>
    </location>
</feature>
<dbReference type="PANTHER" id="PTHR21576:SF158">
    <property type="entry name" value="RIBOSOMAL RNA-PROCESSING PROTEIN 12-LIKE CONSERVED DOMAIN-CONTAINING PROTEIN"/>
    <property type="match status" value="1"/>
</dbReference>
<evidence type="ECO:0000256" key="2">
    <source>
        <dbReference type="ARBA" id="ARBA00022692"/>
    </source>
</evidence>
<dbReference type="SUPFAM" id="SSF103473">
    <property type="entry name" value="MFS general substrate transporter"/>
    <property type="match status" value="1"/>
</dbReference>
<evidence type="ECO:0000256" key="5">
    <source>
        <dbReference type="SAM" id="MobiDB-lite"/>
    </source>
</evidence>
<feature type="compositionally biased region" description="Polar residues" evidence="5">
    <location>
        <begin position="226"/>
        <end position="240"/>
    </location>
</feature>
<name>A0A0U1LMB7_TALIS</name>
<dbReference type="Pfam" id="PF06813">
    <property type="entry name" value="Nodulin-like"/>
    <property type="match status" value="1"/>
</dbReference>
<dbReference type="InterPro" id="IPR036259">
    <property type="entry name" value="MFS_trans_sf"/>
</dbReference>
<sequence length="542" mass="58693">MVVGSLHTQRIISAVAATLIALASGTNYAYSAWAPQFAEKMHLSSKAINLLGVAGNVGLYCSGIPTGILTDTNGPRISLMIGTVSLFIGYYPIYLAYEHGAGYLSLGPLLFFAWLSGLGGSAAFSGAIKAAASNFPEQRGTATAFPVAAFGLSAFFFSTMASIFFHGNTGSLLLLLALGTSVMVFVAGFFLRVLPPTQKYTAVPDRETEDRQQFTYEEPEERGRQDTISTHSPSQASTQPLLHAGRGPEVPTTVHGLENSRVAGEATPLVDAPKPPPYTDEETGSQIQTYHDTNNENSSHYSDIRGFALIRRPEFWQLFLMMGLLSGIGLMTINNIGNTTKALWRYYDDSADSKFIQQHQVLHVSTLSLCSFLGRLLSGVGSDLLVTKLNMSRFWCILISSVVFTLTQLAGTSINNPNQLYVISASTGLAYGFLFGVFPSLVAHKFGISGLSQNWGVMTLAPVFSGNVFNLLYGTIYDHHSIIGKNGQRDCTEGLQCYRTAYMLTFFSGLAGIGVSLYSIWLERNVHGKGKPAKVEDHDRTA</sequence>
<keyword evidence="3 6" id="KW-1133">Transmembrane helix</keyword>
<dbReference type="OrthoDB" id="410267at2759"/>
<reference evidence="8 9" key="1">
    <citation type="submission" date="2015-04" db="EMBL/GenBank/DDBJ databases">
        <authorList>
            <person name="Syromyatnikov M.Y."/>
            <person name="Popov V.N."/>
        </authorList>
    </citation>
    <scope>NUCLEOTIDE SEQUENCE [LARGE SCALE GENOMIC DNA]</scope>
    <source>
        <strain evidence="8">WF-38-12</strain>
    </source>
</reference>
<evidence type="ECO:0000259" key="7">
    <source>
        <dbReference type="Pfam" id="PF06813"/>
    </source>
</evidence>
<dbReference type="EMBL" id="CVMT01000001">
    <property type="protein sequence ID" value="CRG83932.1"/>
    <property type="molecule type" value="Genomic_DNA"/>
</dbReference>
<keyword evidence="9" id="KW-1185">Reference proteome</keyword>
<feature type="domain" description="Nodulin-like" evidence="7">
    <location>
        <begin position="13"/>
        <end position="211"/>
    </location>
</feature>
<accession>A0A0U1LMB7</accession>
<feature type="transmembrane region" description="Helical" evidence="6">
    <location>
        <begin position="455"/>
        <end position="476"/>
    </location>
</feature>
<keyword evidence="2 6" id="KW-0812">Transmembrane</keyword>
<evidence type="ECO:0000313" key="8">
    <source>
        <dbReference type="EMBL" id="CRG83932.1"/>
    </source>
</evidence>
<dbReference type="GO" id="GO:0000329">
    <property type="term" value="C:fungal-type vacuole membrane"/>
    <property type="evidence" value="ECO:0007669"/>
    <property type="project" value="TreeGrafter"/>
</dbReference>
<evidence type="ECO:0000256" key="3">
    <source>
        <dbReference type="ARBA" id="ARBA00022989"/>
    </source>
</evidence>
<feature type="transmembrane region" description="Helical" evidence="6">
    <location>
        <begin position="77"/>
        <end position="97"/>
    </location>
</feature>
<comment type="subcellular location">
    <subcellularLocation>
        <location evidence="1">Membrane</location>
        <topology evidence="1">Multi-pass membrane protein</topology>
    </subcellularLocation>
</comment>
<proteinExistence type="predicted"/>
<feature type="transmembrane region" description="Helical" evidence="6">
    <location>
        <begin position="394"/>
        <end position="414"/>
    </location>
</feature>
<dbReference type="AlphaFoldDB" id="A0A0U1LMB7"/>